<keyword evidence="1 7" id="KW-0479">Metal-binding</keyword>
<keyword evidence="6 7" id="KW-0687">Ribonucleoprotein</keyword>
<keyword evidence="2 7" id="KW-0699">rRNA-binding</keyword>
<name>M9SJ51_METAX</name>
<protein>
    <recommendedName>
        <fullName evidence="7">Small ribosomal subunit protein uS14</fullName>
    </recommendedName>
</protein>
<dbReference type="GO" id="GO:0002181">
    <property type="term" value="P:cytoplasmic translation"/>
    <property type="evidence" value="ECO:0007669"/>
    <property type="project" value="TreeGrafter"/>
</dbReference>
<dbReference type="NCBIfam" id="NF004424">
    <property type="entry name" value="PRK05766.1"/>
    <property type="match status" value="1"/>
</dbReference>
<evidence type="ECO:0000256" key="5">
    <source>
        <dbReference type="ARBA" id="ARBA00022980"/>
    </source>
</evidence>
<keyword evidence="5 7" id="KW-0689">Ribosomal protein</keyword>
<dbReference type="InterPro" id="IPR001209">
    <property type="entry name" value="Ribosomal_uS14"/>
</dbReference>
<dbReference type="Proteomes" id="UP000012672">
    <property type="component" value="Chromosome"/>
</dbReference>
<evidence type="ECO:0000256" key="3">
    <source>
        <dbReference type="ARBA" id="ARBA00022833"/>
    </source>
</evidence>
<dbReference type="PROSITE" id="PS00527">
    <property type="entry name" value="RIBOSOMAL_S14"/>
    <property type="match status" value="1"/>
</dbReference>
<dbReference type="RefSeq" id="WP_015505284.1">
    <property type="nucleotide sequence ID" value="NC_020913.1"/>
</dbReference>
<evidence type="ECO:0000256" key="2">
    <source>
        <dbReference type="ARBA" id="ARBA00022730"/>
    </source>
</evidence>
<dbReference type="GO" id="GO:0008270">
    <property type="term" value="F:zinc ion binding"/>
    <property type="evidence" value="ECO:0007669"/>
    <property type="project" value="UniProtKB-UniRule"/>
</dbReference>
<comment type="cofactor">
    <cofactor evidence="7">
        <name>Zn(2+)</name>
        <dbReference type="ChEBI" id="CHEBI:29105"/>
    </cofactor>
    <text evidence="7">Binds 1 zinc ion per subunit.</text>
</comment>
<comment type="similarity">
    <text evidence="7">Belongs to the universal ribosomal protein uS14 family. Zinc-binding uS14 subfamily.</text>
</comment>
<feature type="binding site" evidence="7">
    <location>
        <position position="16"/>
    </location>
    <ligand>
        <name>Zn(2+)</name>
        <dbReference type="ChEBI" id="CHEBI:29105"/>
    </ligand>
</feature>
<comment type="function">
    <text evidence="7">Binds 16S rRNA, required for the assembly of 30S particles.</text>
</comment>
<gene>
    <name evidence="7" type="primary">rps14</name>
    <name evidence="8" type="ORF">MMALV_14120</name>
</gene>
<evidence type="ECO:0000256" key="4">
    <source>
        <dbReference type="ARBA" id="ARBA00022884"/>
    </source>
</evidence>
<dbReference type="InterPro" id="IPR018271">
    <property type="entry name" value="Ribosomal_uS14_CS"/>
</dbReference>
<dbReference type="FunCoup" id="M9SJ51">
    <property type="interactions" value="119"/>
</dbReference>
<evidence type="ECO:0000256" key="6">
    <source>
        <dbReference type="ARBA" id="ARBA00023274"/>
    </source>
</evidence>
<reference evidence="8 9" key="1">
    <citation type="journal article" date="2012" name="J. Bacteriol.">
        <title>Genome sequence of 'Candidatus Methanomethylophilus alvus' Mx1201, a methanogenic archaeon from the human gut belonging to a seventh order of methanogens.</title>
        <authorList>
            <person name="Borrel G."/>
            <person name="Harris H.M."/>
            <person name="Tottey W."/>
            <person name="Mihajlovski A."/>
            <person name="Parisot N."/>
            <person name="Peyretaillade E."/>
            <person name="Peyret P."/>
            <person name="Gribaldo S."/>
            <person name="O'Toole P.W."/>
            <person name="Brugere J.F."/>
        </authorList>
    </citation>
    <scope>NUCLEOTIDE SEQUENCE [LARGE SCALE GENOMIC DNA]</scope>
    <source>
        <strain evidence="8 9">Mx1201</strain>
    </source>
</reference>
<feature type="binding site" evidence="7">
    <location>
        <position position="13"/>
    </location>
    <ligand>
        <name>Zn(2+)</name>
        <dbReference type="ChEBI" id="CHEBI:29105"/>
    </ligand>
</feature>
<dbReference type="GO" id="GO:0019843">
    <property type="term" value="F:rRNA binding"/>
    <property type="evidence" value="ECO:0007669"/>
    <property type="project" value="UniProtKB-UniRule"/>
</dbReference>
<evidence type="ECO:0000256" key="7">
    <source>
        <dbReference type="HAMAP-Rule" id="MF_01364"/>
    </source>
</evidence>
<dbReference type="HOGENOM" id="CLU_177289_2_2_2"/>
<dbReference type="AlphaFoldDB" id="M9SJ51"/>
<organism evidence="8 9">
    <name type="scientific">Methanomethylophilus alvi (strain Mx1201)</name>
    <dbReference type="NCBI Taxonomy" id="1236689"/>
    <lineage>
        <taxon>Archaea</taxon>
        <taxon>Methanobacteriati</taxon>
        <taxon>Thermoplasmatota</taxon>
        <taxon>Thermoplasmata</taxon>
        <taxon>Methanomassiliicoccales</taxon>
        <taxon>Methanomethylophilaceae</taxon>
        <taxon>Methanomethylophilus</taxon>
    </lineage>
</organism>
<feature type="binding site" evidence="7">
    <location>
        <position position="34"/>
    </location>
    <ligand>
        <name>Zn(2+)</name>
        <dbReference type="ChEBI" id="CHEBI:29105"/>
    </ligand>
</feature>
<dbReference type="SUPFAM" id="SSF57716">
    <property type="entry name" value="Glucocorticoid receptor-like (DNA-binding domain)"/>
    <property type="match status" value="1"/>
</dbReference>
<dbReference type="HAMAP" id="MF_01364_A">
    <property type="entry name" value="Ribosomal_uS14_2_A"/>
    <property type="match status" value="1"/>
</dbReference>
<dbReference type="GeneID" id="41322167"/>
<dbReference type="Pfam" id="PF00253">
    <property type="entry name" value="Ribosomal_S14"/>
    <property type="match status" value="1"/>
</dbReference>
<dbReference type="GO" id="GO:0003735">
    <property type="term" value="F:structural constituent of ribosome"/>
    <property type="evidence" value="ECO:0007669"/>
    <property type="project" value="InterPro"/>
</dbReference>
<sequence length="48" mass="5782">MKPKKQYGRQVGCDRCGRRRGIIRRYGMHLCRQCFRDMAPELGFKKYS</sequence>
<proteinExistence type="inferred from homology"/>
<dbReference type="InterPro" id="IPR043140">
    <property type="entry name" value="Ribosomal_uS14_sf"/>
</dbReference>
<feature type="binding site" evidence="7">
    <location>
        <position position="31"/>
    </location>
    <ligand>
        <name>Zn(2+)</name>
        <dbReference type="ChEBI" id="CHEBI:29105"/>
    </ligand>
</feature>
<dbReference type="EMBL" id="CP004049">
    <property type="protein sequence ID" value="AGI86138.1"/>
    <property type="molecule type" value="Genomic_DNA"/>
</dbReference>
<keyword evidence="9" id="KW-1185">Reference proteome</keyword>
<evidence type="ECO:0000313" key="9">
    <source>
        <dbReference type="Proteomes" id="UP000012672"/>
    </source>
</evidence>
<keyword evidence="4 7" id="KW-0694">RNA-binding</keyword>
<dbReference type="Gene3D" id="4.10.830.10">
    <property type="entry name" value="30s Ribosomal Protein S14, Chain N"/>
    <property type="match status" value="1"/>
</dbReference>
<dbReference type="InParanoid" id="M9SJ51"/>
<evidence type="ECO:0000256" key="1">
    <source>
        <dbReference type="ARBA" id="ARBA00022723"/>
    </source>
</evidence>
<accession>M9SJ51</accession>
<dbReference type="PANTHER" id="PTHR12010:SF2">
    <property type="entry name" value="40S RIBOSOMAL PROTEIN S29"/>
    <property type="match status" value="1"/>
</dbReference>
<dbReference type="KEGG" id="max:MMALV_14120"/>
<dbReference type="InterPro" id="IPR039744">
    <property type="entry name" value="RIbosomal_uS14_euk_arc"/>
</dbReference>
<dbReference type="GO" id="GO:0022627">
    <property type="term" value="C:cytosolic small ribosomal subunit"/>
    <property type="evidence" value="ECO:0007669"/>
    <property type="project" value="TreeGrafter"/>
</dbReference>
<dbReference type="STRING" id="1236689.MMALV_14120"/>
<evidence type="ECO:0000313" key="8">
    <source>
        <dbReference type="EMBL" id="AGI86138.1"/>
    </source>
</evidence>
<keyword evidence="3 7" id="KW-0862">Zinc</keyword>
<dbReference type="PANTHER" id="PTHR12010">
    <property type="entry name" value="40S RIBOSOMAL PROTEIN S29"/>
    <property type="match status" value="1"/>
</dbReference>
<dbReference type="eggNOG" id="arCOG00782">
    <property type="taxonomic scope" value="Archaea"/>
</dbReference>
<dbReference type="InterPro" id="IPR023676">
    <property type="entry name" value="Ribosomal_uS14_arc"/>
</dbReference>
<comment type="subunit">
    <text evidence="7">Part of the 30S ribosomal subunit.</text>
</comment>